<evidence type="ECO:0000256" key="6">
    <source>
        <dbReference type="ARBA" id="ARBA00023136"/>
    </source>
</evidence>
<feature type="compositionally biased region" description="Pro residues" evidence="9">
    <location>
        <begin position="224"/>
        <end position="240"/>
    </location>
</feature>
<evidence type="ECO:0000256" key="4">
    <source>
        <dbReference type="ARBA" id="ARBA00022692"/>
    </source>
</evidence>
<keyword evidence="4 10" id="KW-0812">Transmembrane</keyword>
<feature type="compositionally biased region" description="Pro residues" evidence="9">
    <location>
        <begin position="191"/>
        <end position="212"/>
    </location>
</feature>
<feature type="compositionally biased region" description="Low complexity" evidence="9">
    <location>
        <begin position="114"/>
        <end position="128"/>
    </location>
</feature>
<dbReference type="InterPro" id="IPR022781">
    <property type="entry name" value="Flagellar_biosynth_FliO"/>
</dbReference>
<evidence type="ECO:0000256" key="2">
    <source>
        <dbReference type="ARBA" id="ARBA00004236"/>
    </source>
</evidence>
<keyword evidence="6 10" id="KW-0472">Membrane</keyword>
<protein>
    <recommendedName>
        <fullName evidence="13">Flagellar biosynthesis protein FliO</fullName>
    </recommendedName>
</protein>
<feature type="compositionally biased region" description="Low complexity" evidence="9">
    <location>
        <begin position="304"/>
        <end position="316"/>
    </location>
</feature>
<reference evidence="11 12" key="1">
    <citation type="submission" date="2018-02" db="EMBL/GenBank/DDBJ databases">
        <title>The draft genome of Phyllobacterium sp. 1N-3.</title>
        <authorList>
            <person name="Liu L."/>
            <person name="Li L."/>
            <person name="Zhang X."/>
            <person name="Wang T."/>
            <person name="Liang L."/>
        </authorList>
    </citation>
    <scope>NUCLEOTIDE SEQUENCE [LARGE SCALE GENOMIC DNA]</scope>
    <source>
        <strain evidence="11 12">1N-3</strain>
    </source>
</reference>
<comment type="subcellular location">
    <subcellularLocation>
        <location evidence="1">Bacterial flagellum basal body</location>
    </subcellularLocation>
    <subcellularLocation>
        <location evidence="2">Cell membrane</location>
    </subcellularLocation>
</comment>
<dbReference type="RefSeq" id="WP_105743992.1">
    <property type="nucleotide sequence ID" value="NZ_PVBR01000019.1"/>
</dbReference>
<dbReference type="PANTHER" id="PTHR38766">
    <property type="entry name" value="FLAGELLAR PROTEIN FLIO"/>
    <property type="match status" value="1"/>
</dbReference>
<sequence length="425" mass="45148">MNEWLTGIVGENAARIAGFILLFLLILVAIVIVFAIIRRLTGGTFVAGGRGRAPRLSVMDAAAVDNRRRLVLVRRDDIEHLILIGGPTDVVVEQNIVHAARTQSRGQASKAEPEPFVSAPASSPAFAANHAREPQATETRESEPPVASEPALPIAPPVSASSARQQRPQASPSPNRIPERPQERIQERPRPPAAPSRPAAPPVQMPSAPKPAPQFTQAPRPASAYPPQPRTVLPPQPSAQPAPHARHPAHPAYPLSQVAKGVITTTAGAAAAGMAQAHEPEKTGPKPSSSDMDMPEGGSKTGFEESPAEPFSPAPSIREDTATGNIPKEDISGKLDTFGSELHDAILDDFAMEEAKPAENSAEKNDNPPTGENIPDAELVNIVEDEPSSELNISPTEDASEKPETGNLEDEMEKLLGELSKSNRH</sequence>
<keyword evidence="3" id="KW-1003">Cell membrane</keyword>
<feature type="region of interest" description="Disordered" evidence="9">
    <location>
        <begin position="102"/>
        <end position="425"/>
    </location>
</feature>
<dbReference type="GO" id="GO:0005886">
    <property type="term" value="C:plasma membrane"/>
    <property type="evidence" value="ECO:0007669"/>
    <property type="project" value="UniProtKB-SubCell"/>
</dbReference>
<keyword evidence="7" id="KW-0975">Bacterial flagellum</keyword>
<keyword evidence="5 10" id="KW-1133">Transmembrane helix</keyword>
<evidence type="ECO:0000256" key="5">
    <source>
        <dbReference type="ARBA" id="ARBA00022989"/>
    </source>
</evidence>
<dbReference type="Pfam" id="PF04347">
    <property type="entry name" value="FliO"/>
    <property type="match status" value="1"/>
</dbReference>
<feature type="compositionally biased region" description="Basic and acidic residues" evidence="9">
    <location>
        <begin position="177"/>
        <end position="190"/>
    </location>
</feature>
<evidence type="ECO:0000313" key="11">
    <source>
        <dbReference type="EMBL" id="PRD41567.1"/>
    </source>
</evidence>
<feature type="compositionally biased region" description="Basic and acidic residues" evidence="9">
    <location>
        <begin position="353"/>
        <end position="366"/>
    </location>
</feature>
<evidence type="ECO:0000256" key="10">
    <source>
        <dbReference type="SAM" id="Phobius"/>
    </source>
</evidence>
<proteinExistence type="inferred from homology"/>
<dbReference type="EMBL" id="PVBR01000019">
    <property type="protein sequence ID" value="PRD41567.1"/>
    <property type="molecule type" value="Genomic_DNA"/>
</dbReference>
<evidence type="ECO:0008006" key="13">
    <source>
        <dbReference type="Google" id="ProtNLM"/>
    </source>
</evidence>
<feature type="compositionally biased region" description="Basic and acidic residues" evidence="9">
    <location>
        <begin position="130"/>
        <end position="143"/>
    </location>
</feature>
<dbReference type="GO" id="GO:0009425">
    <property type="term" value="C:bacterial-type flagellum basal body"/>
    <property type="evidence" value="ECO:0007669"/>
    <property type="project" value="UniProtKB-SubCell"/>
</dbReference>
<evidence type="ECO:0000256" key="9">
    <source>
        <dbReference type="SAM" id="MobiDB-lite"/>
    </source>
</evidence>
<feature type="compositionally biased region" description="Polar residues" evidence="9">
    <location>
        <begin position="159"/>
        <end position="174"/>
    </location>
</feature>
<evidence type="ECO:0000256" key="3">
    <source>
        <dbReference type="ARBA" id="ARBA00022475"/>
    </source>
</evidence>
<comment type="caution">
    <text evidence="11">The sequence shown here is derived from an EMBL/GenBank/DDBJ whole genome shotgun (WGS) entry which is preliminary data.</text>
</comment>
<comment type="similarity">
    <text evidence="8">Belongs to the FliO/MopB family.</text>
</comment>
<evidence type="ECO:0000313" key="12">
    <source>
        <dbReference type="Proteomes" id="UP000239434"/>
    </source>
</evidence>
<evidence type="ECO:0000256" key="7">
    <source>
        <dbReference type="ARBA" id="ARBA00023143"/>
    </source>
</evidence>
<dbReference type="GO" id="GO:0044781">
    <property type="term" value="P:bacterial-type flagellum organization"/>
    <property type="evidence" value="ECO:0007669"/>
    <property type="project" value="InterPro"/>
</dbReference>
<gene>
    <name evidence="11" type="ORF">C5748_21035</name>
</gene>
<feature type="transmembrane region" description="Helical" evidence="10">
    <location>
        <begin position="16"/>
        <end position="37"/>
    </location>
</feature>
<dbReference type="AlphaFoldDB" id="A0A2S9IM27"/>
<keyword evidence="12" id="KW-1185">Reference proteome</keyword>
<dbReference type="PANTHER" id="PTHR38766:SF1">
    <property type="entry name" value="FLAGELLAR PROTEIN FLIO"/>
    <property type="match status" value="1"/>
</dbReference>
<feature type="compositionally biased region" description="Low complexity" evidence="9">
    <location>
        <begin position="250"/>
        <end position="277"/>
    </location>
</feature>
<accession>A0A2S9IM27</accession>
<evidence type="ECO:0000256" key="1">
    <source>
        <dbReference type="ARBA" id="ARBA00004117"/>
    </source>
</evidence>
<name>A0A2S9IM27_9HYPH</name>
<dbReference type="Proteomes" id="UP000239434">
    <property type="component" value="Unassembled WGS sequence"/>
</dbReference>
<organism evidence="11 12">
    <name type="scientific">Phyllobacterium phragmitis</name>
    <dbReference type="NCBI Taxonomy" id="2670329"/>
    <lineage>
        <taxon>Bacteria</taxon>
        <taxon>Pseudomonadati</taxon>
        <taxon>Pseudomonadota</taxon>
        <taxon>Alphaproteobacteria</taxon>
        <taxon>Hyphomicrobiales</taxon>
        <taxon>Phyllobacteriaceae</taxon>
        <taxon>Phyllobacterium</taxon>
    </lineage>
</organism>
<evidence type="ECO:0000256" key="8">
    <source>
        <dbReference type="ARBA" id="ARBA00037937"/>
    </source>
</evidence>
<dbReference type="InterPro" id="IPR052205">
    <property type="entry name" value="FliO/MopB"/>
</dbReference>
<feature type="compositionally biased region" description="Basic and acidic residues" evidence="9">
    <location>
        <begin position="317"/>
        <end position="333"/>
    </location>
</feature>